<dbReference type="Proteomes" id="UP001432027">
    <property type="component" value="Unassembled WGS sequence"/>
</dbReference>
<keyword evidence="1" id="KW-0472">Membrane</keyword>
<reference evidence="2" key="1">
    <citation type="submission" date="2023-10" db="EMBL/GenBank/DDBJ databases">
        <title>Genome assembly of Pristionchus species.</title>
        <authorList>
            <person name="Yoshida K."/>
            <person name="Sommer R.J."/>
        </authorList>
    </citation>
    <scope>NUCLEOTIDE SEQUENCE</scope>
    <source>
        <strain evidence="2">RS0144</strain>
    </source>
</reference>
<dbReference type="EMBL" id="BTSX01000001">
    <property type="protein sequence ID" value="GMS78073.1"/>
    <property type="molecule type" value="Genomic_DNA"/>
</dbReference>
<feature type="transmembrane region" description="Helical" evidence="1">
    <location>
        <begin position="32"/>
        <end position="53"/>
    </location>
</feature>
<comment type="caution">
    <text evidence="2">The sequence shown here is derived from an EMBL/GenBank/DDBJ whole genome shotgun (WGS) entry which is preliminary data.</text>
</comment>
<feature type="transmembrane region" description="Helical" evidence="1">
    <location>
        <begin position="7"/>
        <end position="26"/>
    </location>
</feature>
<feature type="non-terminal residue" evidence="2">
    <location>
        <position position="69"/>
    </location>
</feature>
<keyword evidence="1" id="KW-0812">Transmembrane</keyword>
<organism evidence="2 3">
    <name type="scientific">Pristionchus entomophagus</name>
    <dbReference type="NCBI Taxonomy" id="358040"/>
    <lineage>
        <taxon>Eukaryota</taxon>
        <taxon>Metazoa</taxon>
        <taxon>Ecdysozoa</taxon>
        <taxon>Nematoda</taxon>
        <taxon>Chromadorea</taxon>
        <taxon>Rhabditida</taxon>
        <taxon>Rhabditina</taxon>
        <taxon>Diplogasteromorpha</taxon>
        <taxon>Diplogasteroidea</taxon>
        <taxon>Neodiplogasteridae</taxon>
        <taxon>Pristionchus</taxon>
    </lineage>
</organism>
<protein>
    <submittedName>
        <fullName evidence="2">Uncharacterized protein</fullName>
    </submittedName>
</protein>
<name>A0AAV5SBS4_9BILA</name>
<keyword evidence="1" id="KW-1133">Transmembrane helix</keyword>
<evidence type="ECO:0000313" key="2">
    <source>
        <dbReference type="EMBL" id="GMS78073.1"/>
    </source>
</evidence>
<proteinExistence type="predicted"/>
<dbReference type="AlphaFoldDB" id="A0AAV5SBS4"/>
<evidence type="ECO:0000256" key="1">
    <source>
        <dbReference type="SAM" id="Phobius"/>
    </source>
</evidence>
<keyword evidence="3" id="KW-1185">Reference proteome</keyword>
<accession>A0AAV5SBS4</accession>
<gene>
    <name evidence="2" type="ORF">PENTCL1PPCAC_248</name>
</gene>
<sequence>MYRNTAKLVVWMLFIAMGLVALIGLLDRGSALGVALVWAGGFTLFGFIITRYVDIAADFIDEQTERQEQ</sequence>
<evidence type="ECO:0000313" key="3">
    <source>
        <dbReference type="Proteomes" id="UP001432027"/>
    </source>
</evidence>